<comment type="caution">
    <text evidence="1">The sequence shown here is derived from an EMBL/GenBank/DDBJ whole genome shotgun (WGS) entry which is preliminary data.</text>
</comment>
<organism evidence="1 2">
    <name type="scientific">Paraburkholderia piptadeniae</name>
    <dbReference type="NCBI Taxonomy" id="1701573"/>
    <lineage>
        <taxon>Bacteria</taxon>
        <taxon>Pseudomonadati</taxon>
        <taxon>Pseudomonadota</taxon>
        <taxon>Betaproteobacteria</taxon>
        <taxon>Burkholderiales</taxon>
        <taxon>Burkholderiaceae</taxon>
        <taxon>Paraburkholderia</taxon>
    </lineage>
</organism>
<evidence type="ECO:0000313" key="2">
    <source>
        <dbReference type="Proteomes" id="UP000195569"/>
    </source>
</evidence>
<name>A0A1N7RUK2_9BURK</name>
<dbReference type="EMBL" id="CYGY02000019">
    <property type="protein sequence ID" value="SIT38767.1"/>
    <property type="molecule type" value="Genomic_DNA"/>
</dbReference>
<dbReference type="AlphaFoldDB" id="A0A1N7RUK2"/>
<sequence>MRRISLQLPVFNDSHRIVCN</sequence>
<protein>
    <submittedName>
        <fullName evidence="1">Uncharacterized protein</fullName>
    </submittedName>
</protein>
<accession>A0A1N7RUK2</accession>
<gene>
    <name evidence="1" type="ORF">BN2476_190006</name>
</gene>
<evidence type="ECO:0000313" key="1">
    <source>
        <dbReference type="EMBL" id="SIT38767.1"/>
    </source>
</evidence>
<reference evidence="1" key="1">
    <citation type="submission" date="2016-12" db="EMBL/GenBank/DDBJ databases">
        <authorList>
            <person name="Moulin L."/>
        </authorList>
    </citation>
    <scope>NUCLEOTIDE SEQUENCE [LARGE SCALE GENOMIC DNA]</scope>
    <source>
        <strain evidence="1">STM 7183</strain>
    </source>
</reference>
<keyword evidence="2" id="KW-1185">Reference proteome</keyword>
<dbReference type="Proteomes" id="UP000195569">
    <property type="component" value="Unassembled WGS sequence"/>
</dbReference>
<proteinExistence type="predicted"/>